<organism evidence="2 3">
    <name type="scientific">Imperialibacter roseus</name>
    <dbReference type="NCBI Taxonomy" id="1324217"/>
    <lineage>
        <taxon>Bacteria</taxon>
        <taxon>Pseudomonadati</taxon>
        <taxon>Bacteroidota</taxon>
        <taxon>Cytophagia</taxon>
        <taxon>Cytophagales</taxon>
        <taxon>Flammeovirgaceae</taxon>
        <taxon>Imperialibacter</taxon>
    </lineage>
</organism>
<reference evidence="2 3" key="1">
    <citation type="journal article" date="2023" name="Microbiol. Resour. Announc.">
        <title>Complete Genome Sequence of Imperialibacter roseus strain P4T.</title>
        <authorList>
            <person name="Tizabi D.R."/>
            <person name="Bachvaroff T."/>
            <person name="Hill R.T."/>
        </authorList>
    </citation>
    <scope>NUCLEOTIDE SEQUENCE [LARGE SCALE GENOMIC DNA]</scope>
    <source>
        <strain evidence="2 3">P4T</strain>
    </source>
</reference>
<dbReference type="Proteomes" id="UP001302349">
    <property type="component" value="Chromosome"/>
</dbReference>
<evidence type="ECO:0000313" key="2">
    <source>
        <dbReference type="EMBL" id="WOK05396.1"/>
    </source>
</evidence>
<dbReference type="RefSeq" id="WP_317488156.1">
    <property type="nucleotide sequence ID" value="NZ_CP136051.1"/>
</dbReference>
<evidence type="ECO:0000259" key="1">
    <source>
        <dbReference type="SMART" id="SM00953"/>
    </source>
</evidence>
<dbReference type="EMBL" id="CP136051">
    <property type="protein sequence ID" value="WOK05396.1"/>
    <property type="molecule type" value="Genomic_DNA"/>
</dbReference>
<proteinExistence type="predicted"/>
<sequence>MKYFRLINKIFASTPLGYGRAGGRWNFPGTPIIYASNVSAITFMELLAIKGPVVANGSWVLITIQINADAPHLMSEDLPPDWGRRPYPTSTQAFGTNWAQRMMSPFLKVPSCRIPLSSYSTEHNLLINPLHPEAMKSIEIIAEEDVLFELNEWG</sequence>
<dbReference type="SMART" id="SM00953">
    <property type="entry name" value="RES"/>
    <property type="match status" value="1"/>
</dbReference>
<dbReference type="InterPro" id="IPR014914">
    <property type="entry name" value="RES_dom"/>
</dbReference>
<name>A0ABZ0ILI7_9BACT</name>
<gene>
    <name evidence="2" type="ORF">RT717_20150</name>
</gene>
<accession>A0ABZ0ILI7</accession>
<evidence type="ECO:0000313" key="3">
    <source>
        <dbReference type="Proteomes" id="UP001302349"/>
    </source>
</evidence>
<protein>
    <submittedName>
        <fullName evidence="2">RES family NAD+ phosphorylase</fullName>
    </submittedName>
</protein>
<dbReference type="Pfam" id="PF08808">
    <property type="entry name" value="RES"/>
    <property type="match status" value="1"/>
</dbReference>
<feature type="domain" description="RES" evidence="1">
    <location>
        <begin position="11"/>
        <end position="141"/>
    </location>
</feature>
<keyword evidence="3" id="KW-1185">Reference proteome</keyword>